<reference evidence="2 3" key="1">
    <citation type="journal article" date="2008" name="Nature">
        <title>The genome of the model beetle and pest Tribolium castaneum.</title>
        <authorList>
            <consortium name="Tribolium Genome Sequencing Consortium"/>
            <person name="Richards S."/>
            <person name="Gibbs R.A."/>
            <person name="Weinstock G.M."/>
            <person name="Brown S.J."/>
            <person name="Denell R."/>
            <person name="Beeman R.W."/>
            <person name="Gibbs R."/>
            <person name="Beeman R.W."/>
            <person name="Brown S.J."/>
            <person name="Bucher G."/>
            <person name="Friedrich M."/>
            <person name="Grimmelikhuijzen C.J."/>
            <person name="Klingler M."/>
            <person name="Lorenzen M."/>
            <person name="Richards S."/>
            <person name="Roth S."/>
            <person name="Schroder R."/>
            <person name="Tautz D."/>
            <person name="Zdobnov E.M."/>
            <person name="Muzny D."/>
            <person name="Gibbs R.A."/>
            <person name="Weinstock G.M."/>
            <person name="Attaway T."/>
            <person name="Bell S."/>
            <person name="Buhay C.J."/>
            <person name="Chandrabose M.N."/>
            <person name="Chavez D."/>
            <person name="Clerk-Blankenburg K.P."/>
            <person name="Cree A."/>
            <person name="Dao M."/>
            <person name="Davis C."/>
            <person name="Chacko J."/>
            <person name="Dinh H."/>
            <person name="Dugan-Rocha S."/>
            <person name="Fowler G."/>
            <person name="Garner T.T."/>
            <person name="Garnes J."/>
            <person name="Gnirke A."/>
            <person name="Hawes A."/>
            <person name="Hernandez J."/>
            <person name="Hines S."/>
            <person name="Holder M."/>
            <person name="Hume J."/>
            <person name="Jhangiani S.N."/>
            <person name="Joshi V."/>
            <person name="Khan Z.M."/>
            <person name="Jackson L."/>
            <person name="Kovar C."/>
            <person name="Kowis A."/>
            <person name="Lee S."/>
            <person name="Lewis L.R."/>
            <person name="Margolis J."/>
            <person name="Morgan M."/>
            <person name="Nazareth L.V."/>
            <person name="Nguyen N."/>
            <person name="Okwuonu G."/>
            <person name="Parker D."/>
            <person name="Richards S."/>
            <person name="Ruiz S.J."/>
            <person name="Santibanez J."/>
            <person name="Savard J."/>
            <person name="Scherer S.E."/>
            <person name="Schneider B."/>
            <person name="Sodergren E."/>
            <person name="Tautz D."/>
            <person name="Vattahil S."/>
            <person name="Villasana D."/>
            <person name="White C.S."/>
            <person name="Wright R."/>
            <person name="Park Y."/>
            <person name="Beeman R.W."/>
            <person name="Lord J."/>
            <person name="Oppert B."/>
            <person name="Lorenzen M."/>
            <person name="Brown S."/>
            <person name="Wang L."/>
            <person name="Savard J."/>
            <person name="Tautz D."/>
            <person name="Richards S."/>
            <person name="Weinstock G."/>
            <person name="Gibbs R.A."/>
            <person name="Liu Y."/>
            <person name="Worley K."/>
            <person name="Weinstock G."/>
            <person name="Elsik C.G."/>
            <person name="Reese J.T."/>
            <person name="Elhaik E."/>
            <person name="Landan G."/>
            <person name="Graur D."/>
            <person name="Arensburger P."/>
            <person name="Atkinson P."/>
            <person name="Beeman R.W."/>
            <person name="Beidler J."/>
            <person name="Brown S.J."/>
            <person name="Demuth J.P."/>
            <person name="Drury D.W."/>
            <person name="Du Y.Z."/>
            <person name="Fujiwara H."/>
            <person name="Lorenzen M."/>
            <person name="Maselli V."/>
            <person name="Osanai M."/>
            <person name="Park Y."/>
            <person name="Robertson H.M."/>
            <person name="Tu Z."/>
            <person name="Wang J.J."/>
            <person name="Wang S."/>
            <person name="Richards S."/>
            <person name="Song H."/>
            <person name="Zhang L."/>
            <person name="Sodergren E."/>
            <person name="Werner D."/>
            <person name="Stanke M."/>
            <person name="Morgenstern B."/>
            <person name="Solovyev V."/>
            <person name="Kosarev P."/>
            <person name="Brown G."/>
            <person name="Chen H.C."/>
            <person name="Ermolaeva O."/>
            <person name="Hlavina W."/>
            <person name="Kapustin Y."/>
            <person name="Kiryutin B."/>
            <person name="Kitts P."/>
            <person name="Maglott D."/>
            <person name="Pruitt K."/>
            <person name="Sapojnikov V."/>
            <person name="Souvorov A."/>
            <person name="Mackey A.J."/>
            <person name="Waterhouse R.M."/>
            <person name="Wyder S."/>
            <person name="Zdobnov E.M."/>
            <person name="Zdobnov E.M."/>
            <person name="Wyder S."/>
            <person name="Kriventseva E.V."/>
            <person name="Kadowaki T."/>
            <person name="Bork P."/>
            <person name="Aranda M."/>
            <person name="Bao R."/>
            <person name="Beermann A."/>
            <person name="Berns N."/>
            <person name="Bolognesi R."/>
            <person name="Bonneton F."/>
            <person name="Bopp D."/>
            <person name="Brown S.J."/>
            <person name="Bucher G."/>
            <person name="Butts T."/>
            <person name="Chaumot A."/>
            <person name="Denell R.E."/>
            <person name="Ferrier D.E."/>
            <person name="Friedrich M."/>
            <person name="Gordon C.M."/>
            <person name="Jindra M."/>
            <person name="Klingler M."/>
            <person name="Lan Q."/>
            <person name="Lattorff H.M."/>
            <person name="Laudet V."/>
            <person name="von Levetsow C."/>
            <person name="Liu Z."/>
            <person name="Lutz R."/>
            <person name="Lynch J.A."/>
            <person name="da Fonseca R.N."/>
            <person name="Posnien N."/>
            <person name="Reuter R."/>
            <person name="Roth S."/>
            <person name="Savard J."/>
            <person name="Schinko J.B."/>
            <person name="Schmitt C."/>
            <person name="Schoppmeier M."/>
            <person name="Schroder R."/>
            <person name="Shippy T.D."/>
            <person name="Simonnet F."/>
            <person name="Marques-Souza H."/>
            <person name="Tautz D."/>
            <person name="Tomoyasu Y."/>
            <person name="Trauner J."/>
            <person name="Van der Zee M."/>
            <person name="Vervoort M."/>
            <person name="Wittkopp N."/>
            <person name="Wimmer E.A."/>
            <person name="Yang X."/>
            <person name="Jones A.K."/>
            <person name="Sattelle D.B."/>
            <person name="Ebert P.R."/>
            <person name="Nelson D."/>
            <person name="Scott J.G."/>
            <person name="Beeman R.W."/>
            <person name="Muthukrishnan S."/>
            <person name="Kramer K.J."/>
            <person name="Arakane Y."/>
            <person name="Beeman R.W."/>
            <person name="Zhu Q."/>
            <person name="Hogenkamp D."/>
            <person name="Dixit R."/>
            <person name="Oppert B."/>
            <person name="Jiang H."/>
            <person name="Zou Z."/>
            <person name="Marshall J."/>
            <person name="Elpidina E."/>
            <person name="Vinokurov K."/>
            <person name="Oppert C."/>
            <person name="Zou Z."/>
            <person name="Evans J."/>
            <person name="Lu Z."/>
            <person name="Zhao P."/>
            <person name="Sumathipala N."/>
            <person name="Altincicek B."/>
            <person name="Vilcinskas A."/>
            <person name="Williams M."/>
            <person name="Hultmark D."/>
            <person name="Hetru C."/>
            <person name="Jiang H."/>
            <person name="Grimmelikhuijzen C.J."/>
            <person name="Hauser F."/>
            <person name="Cazzamali G."/>
            <person name="Williamson M."/>
            <person name="Park Y."/>
            <person name="Li B."/>
            <person name="Tanaka Y."/>
            <person name="Predel R."/>
            <person name="Neupert S."/>
            <person name="Schachtner J."/>
            <person name="Verleyen P."/>
            <person name="Raible F."/>
            <person name="Bork P."/>
            <person name="Friedrich M."/>
            <person name="Walden K.K."/>
            <person name="Robertson H.M."/>
            <person name="Angeli S."/>
            <person name="Foret S."/>
            <person name="Bucher G."/>
            <person name="Schuetz S."/>
            <person name="Maleszka R."/>
            <person name="Wimmer E.A."/>
            <person name="Beeman R.W."/>
            <person name="Lorenzen M."/>
            <person name="Tomoyasu Y."/>
            <person name="Miller S.C."/>
            <person name="Grossmann D."/>
            <person name="Bucher G."/>
        </authorList>
    </citation>
    <scope>NUCLEOTIDE SEQUENCE [LARGE SCALE GENOMIC DNA]</scope>
    <source>
        <strain evidence="2 3">Georgia GA2</strain>
    </source>
</reference>
<gene>
    <name evidence="2" type="primary">AUGUSTUS-3.0.2_31850</name>
    <name evidence="2" type="ORF">TcasGA2_TC031850</name>
</gene>
<protein>
    <submittedName>
        <fullName evidence="2">Uncharacterized protein</fullName>
    </submittedName>
</protein>
<dbReference type="AlphaFoldDB" id="A0A139W9C0"/>
<evidence type="ECO:0000256" key="1">
    <source>
        <dbReference type="SAM" id="MobiDB-lite"/>
    </source>
</evidence>
<sequence>MVVFVDFQGFNYGNCTETLTIKELAVFNTNKSAPDIFLFKPPDDLSTLPHRYQKQADWLTNNFHGLSWNCGNYDYENMTRTGRGADDGAAARKRARDGTGWRRRGNGRGTGWRRRGDGRDTHTHTHILG</sequence>
<evidence type="ECO:0000313" key="2">
    <source>
        <dbReference type="EMBL" id="KXZ75884.1"/>
    </source>
</evidence>
<organism evidence="2 3">
    <name type="scientific">Tribolium castaneum</name>
    <name type="common">Red flour beetle</name>
    <dbReference type="NCBI Taxonomy" id="7070"/>
    <lineage>
        <taxon>Eukaryota</taxon>
        <taxon>Metazoa</taxon>
        <taxon>Ecdysozoa</taxon>
        <taxon>Arthropoda</taxon>
        <taxon>Hexapoda</taxon>
        <taxon>Insecta</taxon>
        <taxon>Pterygota</taxon>
        <taxon>Neoptera</taxon>
        <taxon>Endopterygota</taxon>
        <taxon>Coleoptera</taxon>
        <taxon>Polyphaga</taxon>
        <taxon>Cucujiformia</taxon>
        <taxon>Tenebrionidae</taxon>
        <taxon>Tenebrionidae incertae sedis</taxon>
        <taxon>Tribolium</taxon>
    </lineage>
</organism>
<feature type="compositionally biased region" description="Basic and acidic residues" evidence="1">
    <location>
        <begin position="114"/>
        <end position="123"/>
    </location>
</feature>
<proteinExistence type="predicted"/>
<dbReference type="Proteomes" id="UP000007266">
    <property type="component" value="Unassembled WGS sequence"/>
</dbReference>
<feature type="compositionally biased region" description="Basic and acidic residues" evidence="1">
    <location>
        <begin position="83"/>
        <end position="100"/>
    </location>
</feature>
<accession>A0A139W9C0</accession>
<dbReference type="InParanoid" id="A0A139W9C0"/>
<feature type="region of interest" description="Disordered" evidence="1">
    <location>
        <begin position="82"/>
        <end position="129"/>
    </location>
</feature>
<evidence type="ECO:0000313" key="3">
    <source>
        <dbReference type="Proteomes" id="UP000007266"/>
    </source>
</evidence>
<keyword evidence="3" id="KW-1185">Reference proteome</keyword>
<reference evidence="2 3" key="2">
    <citation type="journal article" date="2010" name="Nucleic Acids Res.">
        <title>BeetleBase in 2010: revisions to provide comprehensive genomic information for Tribolium castaneum.</title>
        <authorList>
            <person name="Kim H.S."/>
            <person name="Murphy T."/>
            <person name="Xia J."/>
            <person name="Caragea D."/>
            <person name="Park Y."/>
            <person name="Beeman R.W."/>
            <person name="Lorenzen M.D."/>
            <person name="Butcher S."/>
            <person name="Manak J.R."/>
            <person name="Brown S.J."/>
        </authorList>
    </citation>
    <scope>NUCLEOTIDE SEQUENCE [LARGE SCALE GENOMIC DNA]</scope>
    <source>
        <strain evidence="2 3">Georgia GA2</strain>
    </source>
</reference>
<dbReference type="STRING" id="7070.A0A139W9C0"/>
<name>A0A139W9C0_TRICA</name>
<dbReference type="EMBL" id="KQ972501">
    <property type="protein sequence ID" value="KXZ75884.1"/>
    <property type="molecule type" value="Genomic_DNA"/>
</dbReference>